<name>A0A9P9IA51_9HYPO</name>
<dbReference type="SUPFAM" id="SSF55811">
    <property type="entry name" value="Nudix"/>
    <property type="match status" value="1"/>
</dbReference>
<evidence type="ECO:0000259" key="1">
    <source>
        <dbReference type="Pfam" id="PF00293"/>
    </source>
</evidence>
<dbReference type="Gene3D" id="3.90.79.10">
    <property type="entry name" value="Nucleoside Triphosphate Pyrophosphohydrolase"/>
    <property type="match status" value="1"/>
</dbReference>
<dbReference type="InterPro" id="IPR015797">
    <property type="entry name" value="NUDIX_hydrolase-like_dom_sf"/>
</dbReference>
<feature type="domain" description="Nudix hydrolase" evidence="1">
    <location>
        <begin position="3"/>
        <end position="88"/>
    </location>
</feature>
<dbReference type="OrthoDB" id="276276at2759"/>
<gene>
    <name evidence="2" type="ORF">EDB81DRAFT_586317</name>
</gene>
<dbReference type="Proteomes" id="UP000738349">
    <property type="component" value="Unassembled WGS sequence"/>
</dbReference>
<sequence>PTILHACARELREEAGLEVQSIEHVILDGAGNKPGADFMNSTETRRYRKFSFEVKVDDMGTVKLDPNEHQAFVWATEEEVKSQAIGDRKIPLANPMMEKLLRVGFEMRRAGEE</sequence>
<keyword evidence="3" id="KW-1185">Reference proteome</keyword>
<feature type="non-terminal residue" evidence="2">
    <location>
        <position position="113"/>
    </location>
</feature>
<dbReference type="AlphaFoldDB" id="A0A9P9IA51"/>
<organism evidence="2 3">
    <name type="scientific">Dactylonectria macrodidyma</name>
    <dbReference type="NCBI Taxonomy" id="307937"/>
    <lineage>
        <taxon>Eukaryota</taxon>
        <taxon>Fungi</taxon>
        <taxon>Dikarya</taxon>
        <taxon>Ascomycota</taxon>
        <taxon>Pezizomycotina</taxon>
        <taxon>Sordariomycetes</taxon>
        <taxon>Hypocreomycetidae</taxon>
        <taxon>Hypocreales</taxon>
        <taxon>Nectriaceae</taxon>
        <taxon>Dactylonectria</taxon>
    </lineage>
</organism>
<proteinExistence type="predicted"/>
<dbReference type="Pfam" id="PF00293">
    <property type="entry name" value="NUDIX"/>
    <property type="match status" value="1"/>
</dbReference>
<dbReference type="InterPro" id="IPR000086">
    <property type="entry name" value="NUDIX_hydrolase_dom"/>
</dbReference>
<evidence type="ECO:0000313" key="2">
    <source>
        <dbReference type="EMBL" id="KAH7113416.1"/>
    </source>
</evidence>
<dbReference type="CDD" id="cd02883">
    <property type="entry name" value="NUDIX_Hydrolase"/>
    <property type="match status" value="1"/>
</dbReference>
<accession>A0A9P9IA51</accession>
<protein>
    <recommendedName>
        <fullName evidence="1">Nudix hydrolase domain-containing protein</fullName>
    </recommendedName>
</protein>
<dbReference type="EMBL" id="JAGMUV010000035">
    <property type="protein sequence ID" value="KAH7113416.1"/>
    <property type="molecule type" value="Genomic_DNA"/>
</dbReference>
<comment type="caution">
    <text evidence="2">The sequence shown here is derived from an EMBL/GenBank/DDBJ whole genome shotgun (WGS) entry which is preliminary data.</text>
</comment>
<feature type="non-terminal residue" evidence="2">
    <location>
        <position position="1"/>
    </location>
</feature>
<reference evidence="2" key="1">
    <citation type="journal article" date="2021" name="Nat. Commun.">
        <title>Genetic determinants of endophytism in the Arabidopsis root mycobiome.</title>
        <authorList>
            <person name="Mesny F."/>
            <person name="Miyauchi S."/>
            <person name="Thiergart T."/>
            <person name="Pickel B."/>
            <person name="Atanasova L."/>
            <person name="Karlsson M."/>
            <person name="Huettel B."/>
            <person name="Barry K.W."/>
            <person name="Haridas S."/>
            <person name="Chen C."/>
            <person name="Bauer D."/>
            <person name="Andreopoulos W."/>
            <person name="Pangilinan J."/>
            <person name="LaButti K."/>
            <person name="Riley R."/>
            <person name="Lipzen A."/>
            <person name="Clum A."/>
            <person name="Drula E."/>
            <person name="Henrissat B."/>
            <person name="Kohler A."/>
            <person name="Grigoriev I.V."/>
            <person name="Martin F.M."/>
            <person name="Hacquard S."/>
        </authorList>
    </citation>
    <scope>NUCLEOTIDE SEQUENCE</scope>
    <source>
        <strain evidence="2">MPI-CAGE-AT-0147</strain>
    </source>
</reference>
<evidence type="ECO:0000313" key="3">
    <source>
        <dbReference type="Proteomes" id="UP000738349"/>
    </source>
</evidence>